<keyword evidence="1" id="KW-0472">Membrane</keyword>
<keyword evidence="1" id="KW-0812">Transmembrane</keyword>
<evidence type="ECO:0000313" key="2">
    <source>
        <dbReference type="EMBL" id="TCP25766.1"/>
    </source>
</evidence>
<dbReference type="Proteomes" id="UP000294564">
    <property type="component" value="Unassembled WGS sequence"/>
</dbReference>
<dbReference type="RefSeq" id="WP_132794157.1">
    <property type="nucleotide sequence ID" value="NZ_SLXM01000003.1"/>
</dbReference>
<feature type="transmembrane region" description="Helical" evidence="1">
    <location>
        <begin position="12"/>
        <end position="28"/>
    </location>
</feature>
<feature type="transmembrane region" description="Helical" evidence="1">
    <location>
        <begin position="40"/>
        <end position="58"/>
    </location>
</feature>
<proteinExistence type="predicted"/>
<keyword evidence="1" id="KW-1133">Transmembrane helix</keyword>
<reference evidence="2 3" key="1">
    <citation type="submission" date="2019-03" db="EMBL/GenBank/DDBJ databases">
        <title>Genomic Encyclopedia of Type Strains, Phase IV (KMG-IV): sequencing the most valuable type-strain genomes for metagenomic binning, comparative biology and taxonomic classification.</title>
        <authorList>
            <person name="Goeker M."/>
        </authorList>
    </citation>
    <scope>NUCLEOTIDE SEQUENCE [LARGE SCALE GENOMIC DNA]</scope>
    <source>
        <strain evidence="2 3">DSM 14836</strain>
    </source>
</reference>
<accession>A0A4V6NQK2</accession>
<evidence type="ECO:0000256" key="1">
    <source>
        <dbReference type="SAM" id="Phobius"/>
    </source>
</evidence>
<feature type="transmembrane region" description="Helical" evidence="1">
    <location>
        <begin position="79"/>
        <end position="100"/>
    </location>
</feature>
<dbReference type="Pfam" id="PF13858">
    <property type="entry name" value="DUF4199"/>
    <property type="match status" value="1"/>
</dbReference>
<evidence type="ECO:0000313" key="3">
    <source>
        <dbReference type="Proteomes" id="UP000294564"/>
    </source>
</evidence>
<dbReference type="AlphaFoldDB" id="A0A4V6NQK2"/>
<gene>
    <name evidence="2" type="ORF">EV195_103125</name>
</gene>
<keyword evidence="3" id="KW-1185">Reference proteome</keyword>
<dbReference type="InterPro" id="IPR025250">
    <property type="entry name" value="DUF4199"/>
</dbReference>
<organism evidence="2 3">
    <name type="scientific">Tenacibaculum skagerrakense</name>
    <dbReference type="NCBI Taxonomy" id="186571"/>
    <lineage>
        <taxon>Bacteria</taxon>
        <taxon>Pseudomonadati</taxon>
        <taxon>Bacteroidota</taxon>
        <taxon>Flavobacteriia</taxon>
        <taxon>Flavobacteriales</taxon>
        <taxon>Flavobacteriaceae</taxon>
        <taxon>Tenacibaculum</taxon>
    </lineage>
</organism>
<feature type="transmembrane region" description="Helical" evidence="1">
    <location>
        <begin position="142"/>
        <end position="165"/>
    </location>
</feature>
<dbReference type="EMBL" id="SLXM01000003">
    <property type="protein sequence ID" value="TCP25766.1"/>
    <property type="molecule type" value="Genomic_DNA"/>
</dbReference>
<protein>
    <submittedName>
        <fullName evidence="2">Uncharacterized protein DUF4199</fullName>
    </submittedName>
</protein>
<comment type="caution">
    <text evidence="2">The sequence shown here is derived from an EMBL/GenBank/DDBJ whole genome shotgun (WGS) entry which is preliminary data.</text>
</comment>
<dbReference type="OrthoDB" id="1122768at2"/>
<sequence length="173" mass="19425">MENQTNSKSIILNYGLIFGGGSIFIALIKYASGYQYQQEWYSGLAGLILMIVAIILGIKQFKNVNNGFISFGQSLKVGLGVTMIGVAITVVYYLLFMNVIEPDFLNNTIETQKTVWIEQFGFTDEQVEQAEQRTRDYFHLSLFGGMLIINLFLGFVISAITGAIMQKKNEDTF</sequence>
<name>A0A4V6NQK2_9FLAO</name>